<dbReference type="Pfam" id="PF04095">
    <property type="entry name" value="NAPRTase"/>
    <property type="match status" value="1"/>
</dbReference>
<comment type="function">
    <text evidence="8">Catalyzes the synthesis of beta-nicotinate D-ribonucleotide from nicotinate and 5-phospho-D-ribose 1-phosphate at the expense of ATP.</text>
</comment>
<gene>
    <name evidence="11" type="ORF">PUNSTDRAFT_92392</name>
</gene>
<dbReference type="GO" id="GO:0004516">
    <property type="term" value="F:nicotinate phosphoribosyltransferase activity"/>
    <property type="evidence" value="ECO:0007669"/>
    <property type="project" value="UniProtKB-UniRule"/>
</dbReference>
<dbReference type="eggNOG" id="KOG2511">
    <property type="taxonomic scope" value="Eukaryota"/>
</dbReference>
<comment type="catalytic activity">
    <reaction evidence="7 8">
        <text>5-phospho-alpha-D-ribose 1-diphosphate + nicotinate + ATP + H2O = nicotinate beta-D-ribonucleotide + ADP + phosphate + diphosphate</text>
        <dbReference type="Rhea" id="RHEA:36163"/>
        <dbReference type="ChEBI" id="CHEBI:15377"/>
        <dbReference type="ChEBI" id="CHEBI:30616"/>
        <dbReference type="ChEBI" id="CHEBI:32544"/>
        <dbReference type="ChEBI" id="CHEBI:33019"/>
        <dbReference type="ChEBI" id="CHEBI:43474"/>
        <dbReference type="ChEBI" id="CHEBI:57502"/>
        <dbReference type="ChEBI" id="CHEBI:58017"/>
        <dbReference type="ChEBI" id="CHEBI:456216"/>
        <dbReference type="EC" id="6.3.4.21"/>
    </reaction>
</comment>
<evidence type="ECO:0000256" key="6">
    <source>
        <dbReference type="ARBA" id="ARBA00022642"/>
    </source>
</evidence>
<dbReference type="NCBIfam" id="NF003704">
    <property type="entry name" value="PRK05321.1"/>
    <property type="match status" value="1"/>
</dbReference>
<dbReference type="OrthoDB" id="193380at2759"/>
<dbReference type="KEGG" id="psq:PUNSTDRAFT_92392"/>
<dbReference type="InterPro" id="IPR040727">
    <property type="entry name" value="NAPRTase_N"/>
</dbReference>
<reference evidence="12" key="1">
    <citation type="journal article" date="2012" name="Science">
        <title>The Paleozoic origin of enzymatic lignin decomposition reconstructed from 31 fungal genomes.</title>
        <authorList>
            <person name="Floudas D."/>
            <person name="Binder M."/>
            <person name="Riley R."/>
            <person name="Barry K."/>
            <person name="Blanchette R.A."/>
            <person name="Henrissat B."/>
            <person name="Martinez A.T."/>
            <person name="Otillar R."/>
            <person name="Spatafora J.W."/>
            <person name="Yadav J.S."/>
            <person name="Aerts A."/>
            <person name="Benoit I."/>
            <person name="Boyd A."/>
            <person name="Carlson A."/>
            <person name="Copeland A."/>
            <person name="Coutinho P.M."/>
            <person name="de Vries R.P."/>
            <person name="Ferreira P."/>
            <person name="Findley K."/>
            <person name="Foster B."/>
            <person name="Gaskell J."/>
            <person name="Glotzer D."/>
            <person name="Gorecki P."/>
            <person name="Heitman J."/>
            <person name="Hesse C."/>
            <person name="Hori C."/>
            <person name="Igarashi K."/>
            <person name="Jurgens J.A."/>
            <person name="Kallen N."/>
            <person name="Kersten P."/>
            <person name="Kohler A."/>
            <person name="Kuees U."/>
            <person name="Kumar T.K.A."/>
            <person name="Kuo A."/>
            <person name="LaButti K."/>
            <person name="Larrondo L.F."/>
            <person name="Lindquist E."/>
            <person name="Ling A."/>
            <person name="Lombard V."/>
            <person name="Lucas S."/>
            <person name="Lundell T."/>
            <person name="Martin R."/>
            <person name="McLaughlin D.J."/>
            <person name="Morgenstern I."/>
            <person name="Morin E."/>
            <person name="Murat C."/>
            <person name="Nagy L.G."/>
            <person name="Nolan M."/>
            <person name="Ohm R.A."/>
            <person name="Patyshakuliyeva A."/>
            <person name="Rokas A."/>
            <person name="Ruiz-Duenas F.J."/>
            <person name="Sabat G."/>
            <person name="Salamov A."/>
            <person name="Samejima M."/>
            <person name="Schmutz J."/>
            <person name="Slot J.C."/>
            <person name="St John F."/>
            <person name="Stenlid J."/>
            <person name="Sun H."/>
            <person name="Sun S."/>
            <person name="Syed K."/>
            <person name="Tsang A."/>
            <person name="Wiebenga A."/>
            <person name="Young D."/>
            <person name="Pisabarro A."/>
            <person name="Eastwood D.C."/>
            <person name="Martin F."/>
            <person name="Cullen D."/>
            <person name="Grigoriev I.V."/>
            <person name="Hibbett D.S."/>
        </authorList>
    </citation>
    <scope>NUCLEOTIDE SEQUENCE [LARGE SCALE GENOMIC DNA]</scope>
    <source>
        <strain evidence="12">HHB-11173 SS5</strain>
    </source>
</reference>
<name>R7S403_PUNST</name>
<evidence type="ECO:0000256" key="8">
    <source>
        <dbReference type="RuleBase" id="RU003838"/>
    </source>
</evidence>
<dbReference type="InterPro" id="IPR007229">
    <property type="entry name" value="Nic_PRibTrfase-Fam"/>
</dbReference>
<comment type="pathway">
    <text evidence="1 8">Cofactor biosynthesis; NAD(+) biosynthesis; nicotinate D-ribonucleotide from nicotinate: step 1/1.</text>
</comment>
<evidence type="ECO:0000256" key="3">
    <source>
        <dbReference type="ARBA" id="ARBA00013236"/>
    </source>
</evidence>
<dbReference type="InterPro" id="IPR006406">
    <property type="entry name" value="Nic_PRibTrfase"/>
</dbReference>
<dbReference type="GO" id="GO:0034355">
    <property type="term" value="P:NAD+ biosynthetic process via the salvage pathway"/>
    <property type="evidence" value="ECO:0007669"/>
    <property type="project" value="TreeGrafter"/>
</dbReference>
<dbReference type="RefSeq" id="XP_007387866.1">
    <property type="nucleotide sequence ID" value="XM_007387804.1"/>
</dbReference>
<evidence type="ECO:0000313" key="12">
    <source>
        <dbReference type="Proteomes" id="UP000054196"/>
    </source>
</evidence>
<dbReference type="Pfam" id="PF17767">
    <property type="entry name" value="NAPRTase_N"/>
    <property type="match status" value="1"/>
</dbReference>
<keyword evidence="12" id="KW-1185">Reference proteome</keyword>
<dbReference type="SUPFAM" id="SSF54675">
    <property type="entry name" value="Nicotinate/Quinolinate PRTase N-terminal domain-like"/>
    <property type="match status" value="1"/>
</dbReference>
<evidence type="ECO:0000256" key="1">
    <source>
        <dbReference type="ARBA" id="ARBA00004952"/>
    </source>
</evidence>
<dbReference type="AlphaFoldDB" id="R7S403"/>
<organism evidence="11 12">
    <name type="scientific">Punctularia strigosozonata (strain HHB-11173)</name>
    <name type="common">White-rot fungus</name>
    <dbReference type="NCBI Taxonomy" id="741275"/>
    <lineage>
        <taxon>Eukaryota</taxon>
        <taxon>Fungi</taxon>
        <taxon>Dikarya</taxon>
        <taxon>Basidiomycota</taxon>
        <taxon>Agaricomycotina</taxon>
        <taxon>Agaricomycetes</taxon>
        <taxon>Corticiales</taxon>
        <taxon>Punctulariaceae</taxon>
        <taxon>Punctularia</taxon>
    </lineage>
</organism>
<evidence type="ECO:0000256" key="5">
    <source>
        <dbReference type="ARBA" id="ARBA00022598"/>
    </source>
</evidence>
<comment type="PTM">
    <text evidence="8">Transiently phosphorylated on a His residue during the reaction cycle. Phosphorylation strongly increases the affinity for substrates and increases the rate of nicotinate D-ribonucleotide production. Dephosphorylation regenerates the low-affinity form of the enzyme, leading to product release.</text>
</comment>
<accession>R7S403</accession>
<dbReference type="PANTHER" id="PTHR11098">
    <property type="entry name" value="NICOTINATE PHOSPHORIBOSYLTRANSFERASE"/>
    <property type="match status" value="1"/>
</dbReference>
<keyword evidence="11" id="KW-0328">Glycosyltransferase</keyword>
<dbReference type="GO" id="GO:0005829">
    <property type="term" value="C:cytosol"/>
    <property type="evidence" value="ECO:0007669"/>
    <property type="project" value="TreeGrafter"/>
</dbReference>
<keyword evidence="6 8" id="KW-0662">Pyridine nucleotide biosynthesis</keyword>
<evidence type="ECO:0000256" key="4">
    <source>
        <dbReference type="ARBA" id="ARBA00022553"/>
    </source>
</evidence>
<dbReference type="PIRSF" id="PIRSF000484">
    <property type="entry name" value="NAPRT"/>
    <property type="match status" value="1"/>
</dbReference>
<evidence type="ECO:0000256" key="2">
    <source>
        <dbReference type="ARBA" id="ARBA00010897"/>
    </source>
</evidence>
<keyword evidence="11" id="KW-0808">Transferase</keyword>
<evidence type="ECO:0000259" key="10">
    <source>
        <dbReference type="Pfam" id="PF17767"/>
    </source>
</evidence>
<feature type="domain" description="Nicotinate/nicotinamide phosphoribosyltransferase" evidence="9">
    <location>
        <begin position="175"/>
        <end position="414"/>
    </location>
</feature>
<protein>
    <recommendedName>
        <fullName evidence="3 8">Nicotinate phosphoribosyltransferase</fullName>
        <ecNumber evidence="3 8">6.3.4.21</ecNumber>
    </recommendedName>
</protein>
<keyword evidence="5 8" id="KW-0436">Ligase</keyword>
<dbReference type="SUPFAM" id="SSF51690">
    <property type="entry name" value="Nicotinate/Quinolinate PRTase C-terminal domain-like"/>
    <property type="match status" value="1"/>
</dbReference>
<dbReference type="Gene3D" id="3.20.140.10">
    <property type="entry name" value="nicotinate phosphoribosyltransferase"/>
    <property type="match status" value="1"/>
</dbReference>
<feature type="domain" description="Nicotinate phosphoribosyltransferase N-terminal" evidence="10">
    <location>
        <begin position="15"/>
        <end position="142"/>
    </location>
</feature>
<dbReference type="HAMAP" id="MF_00570">
    <property type="entry name" value="NAPRTase"/>
    <property type="match status" value="1"/>
</dbReference>
<proteinExistence type="inferred from homology"/>
<dbReference type="InterPro" id="IPR041525">
    <property type="entry name" value="N/Namide_PRibTrfase"/>
</dbReference>
<dbReference type="GO" id="GO:0016757">
    <property type="term" value="F:glycosyltransferase activity"/>
    <property type="evidence" value="ECO:0007669"/>
    <property type="project" value="UniProtKB-KW"/>
</dbReference>
<dbReference type="OMA" id="IEHCLEY"/>
<dbReference type="GeneID" id="18886511"/>
<dbReference type="PANTHER" id="PTHR11098:SF1">
    <property type="entry name" value="NICOTINATE PHOSPHORIBOSYLTRANSFERASE"/>
    <property type="match status" value="1"/>
</dbReference>
<dbReference type="UniPathway" id="UPA00253">
    <property type="reaction ID" value="UER00457"/>
</dbReference>
<dbReference type="EC" id="6.3.4.21" evidence="3 8"/>
<dbReference type="Proteomes" id="UP000054196">
    <property type="component" value="Unassembled WGS sequence"/>
</dbReference>
<evidence type="ECO:0000256" key="7">
    <source>
        <dbReference type="ARBA" id="ARBA00048668"/>
    </source>
</evidence>
<keyword evidence="4" id="KW-0597">Phosphoprotein</keyword>
<dbReference type="InterPro" id="IPR036068">
    <property type="entry name" value="Nicotinate_pribotase-like_C"/>
</dbReference>
<sequence length="417" mass="47513">MVVKNYEPVVPVSVLDTDLYKLTMQQAVLHHFPDVQATYRFTHRDKTRLFDRETFEQFKKNVQHFTELHLSDEERTWLAKKCPYFKSAYLDYLYSYRFKPEQLKIDFIPEGDDPEKGHLDVLATGPWAETIMWEVPLMACLSETYFTVADTDWSYDGQEELARDKAVELLKAGCLFSEFGTRRRRSFKTHEIVVREMAKVSNSGQGIGKLLGTSNVYLAYKYDLTPSGTIAHEWVMGVAALNGYPNCNGMALDLWEQVYPNALLIALTDTFSTEAFFKDFVKDVERAKRWKGLRQDSGDPFVYAPRAKAIYESLGIDYKEKTIIFSDALKTDKVLKLKAQCDELGFPCAFGIGTFFTNDYRSASSGGKEESKALNMVIKLNSINGKPTVKISDDIDKNTGDPETVKYVKQVFGIATN</sequence>
<dbReference type="NCBIfam" id="TIGR01514">
    <property type="entry name" value="NAPRTase"/>
    <property type="match status" value="1"/>
</dbReference>
<comment type="similarity">
    <text evidence="2 8">Belongs to the NAPRTase family.</text>
</comment>
<dbReference type="EMBL" id="JH687552">
    <property type="protein sequence ID" value="EIN04943.1"/>
    <property type="molecule type" value="Genomic_DNA"/>
</dbReference>
<dbReference type="HOGENOM" id="CLU_030991_0_0_1"/>
<evidence type="ECO:0000313" key="11">
    <source>
        <dbReference type="EMBL" id="EIN04943.1"/>
    </source>
</evidence>
<evidence type="ECO:0000259" key="9">
    <source>
        <dbReference type="Pfam" id="PF04095"/>
    </source>
</evidence>